<dbReference type="CDD" id="cd11304">
    <property type="entry name" value="Cadherin_repeat"/>
    <property type="match status" value="1"/>
</dbReference>
<evidence type="ECO:0000259" key="3">
    <source>
        <dbReference type="PROSITE" id="PS50268"/>
    </source>
</evidence>
<proteinExistence type="predicted"/>
<feature type="domain" description="Cadherin" evidence="3">
    <location>
        <begin position="30"/>
        <end position="130"/>
    </location>
</feature>
<dbReference type="PROSITE" id="PS50268">
    <property type="entry name" value="CADHERIN_2"/>
    <property type="match status" value="1"/>
</dbReference>
<protein>
    <submittedName>
        <fullName evidence="4">Protocadherin Fat 2 isoform X1</fullName>
    </submittedName>
</protein>
<evidence type="ECO:0000313" key="5">
    <source>
        <dbReference type="Proteomes" id="UP001295444"/>
    </source>
</evidence>
<organism evidence="4 5">
    <name type="scientific">Pelobates cultripes</name>
    <name type="common">Western spadefoot toad</name>
    <dbReference type="NCBI Taxonomy" id="61616"/>
    <lineage>
        <taxon>Eukaryota</taxon>
        <taxon>Metazoa</taxon>
        <taxon>Chordata</taxon>
        <taxon>Craniata</taxon>
        <taxon>Vertebrata</taxon>
        <taxon>Euteleostomi</taxon>
        <taxon>Amphibia</taxon>
        <taxon>Batrachia</taxon>
        <taxon>Anura</taxon>
        <taxon>Pelobatoidea</taxon>
        <taxon>Pelobatidae</taxon>
        <taxon>Pelobates</taxon>
    </lineage>
</organism>
<reference evidence="4" key="1">
    <citation type="submission" date="2022-03" db="EMBL/GenBank/DDBJ databases">
        <authorList>
            <person name="Alioto T."/>
            <person name="Alioto T."/>
            <person name="Gomez Garrido J."/>
        </authorList>
    </citation>
    <scope>NUCLEOTIDE SEQUENCE</scope>
</reference>
<dbReference type="AlphaFoldDB" id="A0AAD1VW46"/>
<gene>
    <name evidence="4" type="ORF">PECUL_23A036758</name>
</gene>
<feature type="compositionally biased region" description="Polar residues" evidence="2">
    <location>
        <begin position="168"/>
        <end position="179"/>
    </location>
</feature>
<evidence type="ECO:0000256" key="1">
    <source>
        <dbReference type="PROSITE-ProRule" id="PRU00043"/>
    </source>
</evidence>
<evidence type="ECO:0000313" key="4">
    <source>
        <dbReference type="EMBL" id="CAH2275687.1"/>
    </source>
</evidence>
<keyword evidence="5" id="KW-1185">Reference proteome</keyword>
<feature type="region of interest" description="Disordered" evidence="2">
    <location>
        <begin position="139"/>
        <end position="200"/>
    </location>
</feature>
<dbReference type="Proteomes" id="UP001295444">
    <property type="component" value="Chromosome 03"/>
</dbReference>
<name>A0AAD1VW46_PELCU</name>
<keyword evidence="1" id="KW-0106">Calcium</keyword>
<dbReference type="GO" id="GO:0007156">
    <property type="term" value="P:homophilic cell adhesion via plasma membrane adhesion molecules"/>
    <property type="evidence" value="ECO:0007669"/>
    <property type="project" value="InterPro"/>
</dbReference>
<dbReference type="EMBL" id="OW240914">
    <property type="protein sequence ID" value="CAH2275687.1"/>
    <property type="molecule type" value="Genomic_DNA"/>
</dbReference>
<dbReference type="GO" id="GO:0005509">
    <property type="term" value="F:calcium ion binding"/>
    <property type="evidence" value="ECO:0007669"/>
    <property type="project" value="UniProtKB-UniRule"/>
</dbReference>
<evidence type="ECO:0000256" key="2">
    <source>
        <dbReference type="SAM" id="MobiDB-lite"/>
    </source>
</evidence>
<accession>A0AAD1VW46</accession>
<dbReference type="GO" id="GO:0016020">
    <property type="term" value="C:membrane"/>
    <property type="evidence" value="ECO:0007669"/>
    <property type="project" value="InterPro"/>
</dbReference>
<dbReference type="InterPro" id="IPR002126">
    <property type="entry name" value="Cadherin-like_dom"/>
</dbReference>
<sequence>MDPGSISITGVISTTRSLNYEMEASKTFMVKVVSMDGLVERDSAFLTVNLVDEDEPPKCTGAFGIKLASERIDENYQMFHQLYTVPVTDDDGLPLSEFRLMIKATDTTGLSCEGGLIIYINDLNDELPIFEIDQRSVNRFGPNGQRSRRNIKHQTTTGLTARLKQESKATGSKGEQTPLKQPDLRPPTTQRPLAAIQRVPSPRLRDSAPLLWGNFSSPVLNGMGGLGLFRGREAIDKGPHTTGQPAQRELMGRETRVTIQRKHLYETHQEGIRCPSGHTYCPPGTYSSRCPPWPRNSSYIIQEGERPFPMTYEPDPAIEAKSHE</sequence>